<feature type="transmembrane region" description="Helical" evidence="1">
    <location>
        <begin position="21"/>
        <end position="47"/>
    </location>
</feature>
<dbReference type="Proteomes" id="UP001610861">
    <property type="component" value="Unassembled WGS sequence"/>
</dbReference>
<gene>
    <name evidence="2" type="ORF">ACH3VR_16255</name>
</gene>
<keyword evidence="1" id="KW-0472">Membrane</keyword>
<name>A0ABW7QAL0_9MICO</name>
<dbReference type="RefSeq" id="WP_397557365.1">
    <property type="nucleotide sequence ID" value="NZ_JBIQWL010000006.1"/>
</dbReference>
<dbReference type="EMBL" id="JBIQWL010000006">
    <property type="protein sequence ID" value="MFH8251918.1"/>
    <property type="molecule type" value="Genomic_DNA"/>
</dbReference>
<evidence type="ECO:0000313" key="2">
    <source>
        <dbReference type="EMBL" id="MFH8251918.1"/>
    </source>
</evidence>
<keyword evidence="1" id="KW-1133">Transmembrane helix</keyword>
<accession>A0ABW7QAL0</accession>
<comment type="caution">
    <text evidence="2">The sequence shown here is derived from an EMBL/GenBank/DDBJ whole genome shotgun (WGS) entry which is preliminary data.</text>
</comment>
<sequence length="51" mass="5534">MTTPDDPDRPRDREEREGRRAARGIIYGVLFSLVAIGLIVAAIVVAVDLLG</sequence>
<keyword evidence="1" id="KW-0812">Transmembrane</keyword>
<keyword evidence="3" id="KW-1185">Reference proteome</keyword>
<organism evidence="2 3">
    <name type="scientific">Microbacterium alkaliflavum</name>
    <dbReference type="NCBI Taxonomy" id="3248839"/>
    <lineage>
        <taxon>Bacteria</taxon>
        <taxon>Bacillati</taxon>
        <taxon>Actinomycetota</taxon>
        <taxon>Actinomycetes</taxon>
        <taxon>Micrococcales</taxon>
        <taxon>Microbacteriaceae</taxon>
        <taxon>Microbacterium</taxon>
    </lineage>
</organism>
<evidence type="ECO:0000256" key="1">
    <source>
        <dbReference type="SAM" id="Phobius"/>
    </source>
</evidence>
<reference evidence="2 3" key="1">
    <citation type="submission" date="2024-09" db="EMBL/GenBank/DDBJ databases">
        <authorList>
            <person name="Pan X."/>
        </authorList>
    </citation>
    <scope>NUCLEOTIDE SEQUENCE [LARGE SCALE GENOMIC DNA]</scope>
    <source>
        <strain evidence="2 3">B2969</strain>
    </source>
</reference>
<protein>
    <submittedName>
        <fullName evidence="2">Uncharacterized protein</fullName>
    </submittedName>
</protein>
<proteinExistence type="predicted"/>
<evidence type="ECO:0000313" key="3">
    <source>
        <dbReference type="Proteomes" id="UP001610861"/>
    </source>
</evidence>